<dbReference type="Gene3D" id="3.40.50.10440">
    <property type="entry name" value="Dihydroxyacetone kinase, domain 1"/>
    <property type="match status" value="1"/>
</dbReference>
<keyword evidence="2" id="KW-0547">Nucleotide-binding</keyword>
<keyword evidence="4" id="KW-0067">ATP-binding</keyword>
<dbReference type="OrthoDB" id="9806345at2"/>
<dbReference type="Gene3D" id="3.30.1180.20">
    <property type="entry name" value="Dihydroxyacetone kinase, domain 2"/>
    <property type="match status" value="1"/>
</dbReference>
<keyword evidence="1" id="KW-0808">Transferase</keyword>
<evidence type="ECO:0000256" key="2">
    <source>
        <dbReference type="ARBA" id="ARBA00022741"/>
    </source>
</evidence>
<keyword evidence="3 6" id="KW-0418">Kinase</keyword>
<dbReference type="AlphaFoldDB" id="A0A2V3TV38"/>
<evidence type="ECO:0000256" key="1">
    <source>
        <dbReference type="ARBA" id="ARBA00022679"/>
    </source>
</evidence>
<evidence type="ECO:0000256" key="3">
    <source>
        <dbReference type="ARBA" id="ARBA00022777"/>
    </source>
</evidence>
<dbReference type="Pfam" id="PF02733">
    <property type="entry name" value="Dak1"/>
    <property type="match status" value="1"/>
</dbReference>
<reference evidence="6 7" key="1">
    <citation type="submission" date="2018-05" db="EMBL/GenBank/DDBJ databases">
        <title>Genomic Encyclopedia of Type Strains, Phase IV (KMG-IV): sequencing the most valuable type-strain genomes for metagenomic binning, comparative biology and taxonomic classification.</title>
        <authorList>
            <person name="Goeker M."/>
        </authorList>
    </citation>
    <scope>NUCLEOTIDE SEQUENCE [LARGE SCALE GENOMIC DNA]</scope>
    <source>
        <strain evidence="6 7">DSM 6462</strain>
    </source>
</reference>
<dbReference type="SUPFAM" id="SSF82549">
    <property type="entry name" value="DAK1/DegV-like"/>
    <property type="match status" value="1"/>
</dbReference>
<dbReference type="Proteomes" id="UP000248021">
    <property type="component" value="Unassembled WGS sequence"/>
</dbReference>
<evidence type="ECO:0000256" key="4">
    <source>
        <dbReference type="ARBA" id="ARBA00022840"/>
    </source>
</evidence>
<dbReference type="PANTHER" id="PTHR28629">
    <property type="entry name" value="TRIOKINASE/FMN CYCLASE"/>
    <property type="match status" value="1"/>
</dbReference>
<accession>A0A2V3TV38</accession>
<dbReference type="NCBIfam" id="TIGR02363">
    <property type="entry name" value="dhaK1"/>
    <property type="match status" value="1"/>
</dbReference>
<dbReference type="GO" id="GO:0004371">
    <property type="term" value="F:glycerone kinase activity"/>
    <property type="evidence" value="ECO:0007669"/>
    <property type="project" value="InterPro"/>
</dbReference>
<evidence type="ECO:0000259" key="5">
    <source>
        <dbReference type="PROSITE" id="PS51481"/>
    </source>
</evidence>
<dbReference type="GO" id="GO:0019563">
    <property type="term" value="P:glycerol catabolic process"/>
    <property type="evidence" value="ECO:0007669"/>
    <property type="project" value="TreeGrafter"/>
</dbReference>
<dbReference type="InterPro" id="IPR050861">
    <property type="entry name" value="Dihydroxyacetone_Kinase"/>
</dbReference>
<dbReference type="FunFam" id="3.30.1180.20:FF:000001">
    <property type="entry name" value="Dihydroxyacetone kinase 1"/>
    <property type="match status" value="1"/>
</dbReference>
<evidence type="ECO:0000313" key="7">
    <source>
        <dbReference type="Proteomes" id="UP000248021"/>
    </source>
</evidence>
<dbReference type="GO" id="GO:0005524">
    <property type="term" value="F:ATP binding"/>
    <property type="evidence" value="ECO:0007669"/>
    <property type="project" value="UniProtKB-KW"/>
</dbReference>
<comment type="caution">
    <text evidence="6">The sequence shown here is derived from an EMBL/GenBank/DDBJ whole genome shotgun (WGS) entry which is preliminary data.</text>
</comment>
<dbReference type="InterPro" id="IPR004006">
    <property type="entry name" value="DhaK_dom"/>
</dbReference>
<organism evidence="6 7">
    <name type="scientific">Chelatococcus asaccharovorans</name>
    <dbReference type="NCBI Taxonomy" id="28210"/>
    <lineage>
        <taxon>Bacteria</taxon>
        <taxon>Pseudomonadati</taxon>
        <taxon>Pseudomonadota</taxon>
        <taxon>Alphaproteobacteria</taxon>
        <taxon>Hyphomicrobiales</taxon>
        <taxon>Chelatococcaceae</taxon>
        <taxon>Chelatococcus</taxon>
    </lineage>
</organism>
<keyword evidence="7" id="KW-1185">Reference proteome</keyword>
<proteinExistence type="predicted"/>
<dbReference type="GO" id="GO:0005829">
    <property type="term" value="C:cytosol"/>
    <property type="evidence" value="ECO:0007669"/>
    <property type="project" value="TreeGrafter"/>
</dbReference>
<feature type="domain" description="DhaK" evidence="5">
    <location>
        <begin position="7"/>
        <end position="327"/>
    </location>
</feature>
<name>A0A2V3TV38_9HYPH</name>
<sequence length="329" mass="34839">MKKLINRPEDIVAESLEGLAISHSDILVVQPGARFVRRRTLGRGKVALVSGGGSGHDPLHAGFVGKGMLDAACMGEIFTSPTPDQIVAAINAVETGAGTLLVVKNYDGDVMNFDMAAEMCDHALRSILVTDDVSIPIDGRSTGARGVAGTLIVEKILGAAAEMGWPLDRLMILGERLVAQTKSMGVALTSCTVPANRTPTFELNDDEMELGVGIHGERGQTRVKLDNADAIARHLVSKVLQCLPVSESGDALILINGFGATPLIELNLMARSVDQAVRHAGLRPVRYLVGNYVTALDMAGCSVTITLLDAEIEALWDAPVHTSALRWGC</sequence>
<dbReference type="PROSITE" id="PS51481">
    <property type="entry name" value="DHAK"/>
    <property type="match status" value="1"/>
</dbReference>
<evidence type="ECO:0000313" key="6">
    <source>
        <dbReference type="EMBL" id="PXW52541.1"/>
    </source>
</evidence>
<dbReference type="InterPro" id="IPR012736">
    <property type="entry name" value="DhaK_1"/>
</dbReference>
<gene>
    <name evidence="6" type="ORF">C7450_116115</name>
</gene>
<protein>
    <submittedName>
        <fullName evidence="6">Dihydroxyacetone kinase DhaK subunit</fullName>
    </submittedName>
</protein>
<dbReference type="PANTHER" id="PTHR28629:SF4">
    <property type="entry name" value="TRIOKINASE_FMN CYCLASE"/>
    <property type="match status" value="1"/>
</dbReference>
<dbReference type="RefSeq" id="WP_110378012.1">
    <property type="nucleotide sequence ID" value="NZ_JAHBRY010000001.1"/>
</dbReference>
<dbReference type="EMBL" id="QJJK01000016">
    <property type="protein sequence ID" value="PXW52541.1"/>
    <property type="molecule type" value="Genomic_DNA"/>
</dbReference>
<dbReference type="FunFam" id="3.40.50.10440:FF:000001">
    <property type="entry name" value="Dihydroxyacetone kinase, DhaK subunit"/>
    <property type="match status" value="1"/>
</dbReference>